<organism evidence="3 4">
    <name type="scientific">Nocardioides marmoriginsengisoli</name>
    <dbReference type="NCBI Taxonomy" id="661483"/>
    <lineage>
        <taxon>Bacteria</taxon>
        <taxon>Bacillati</taxon>
        <taxon>Actinomycetota</taxon>
        <taxon>Actinomycetes</taxon>
        <taxon>Propionibacteriales</taxon>
        <taxon>Nocardioidaceae</taxon>
        <taxon>Nocardioides</taxon>
    </lineage>
</organism>
<dbReference type="RefSeq" id="WP_123227717.1">
    <property type="nucleotide sequence ID" value="NZ_RJSE01000007.1"/>
</dbReference>
<gene>
    <name evidence="3" type="ORF">EFK50_11645</name>
</gene>
<evidence type="ECO:0008006" key="5">
    <source>
        <dbReference type="Google" id="ProtNLM"/>
    </source>
</evidence>
<evidence type="ECO:0000256" key="1">
    <source>
        <dbReference type="SAM" id="MobiDB-lite"/>
    </source>
</evidence>
<feature type="chain" id="PRO_5017943107" description="Secreted protein" evidence="2">
    <location>
        <begin position="30"/>
        <end position="319"/>
    </location>
</feature>
<sequence>MKFKQRARRWALVGAFAVTLGMVAPSSQAYEYYPGLPDSTFGNWTSTSQSGMAYTKRAKQWFKAPAGIVTTEYVADQKSLDQTIAHWEIRAESYFVSPDGAPEQFGYMEPMTVRSVGFGIMPVEATVQISQRRRNGFPVPVPVLIKTDQYKQPDGTWDEYNREFVVEDSVNVRVLSVRVDGQDMQLNGNCRTKEPAPFRVVGPETVRRDTDANPAAEWYAKKDPETYYHPLYGGSLKGAITIPPFTGCTTSAGDDLSRLITLAASGPDNPMQARSGWPFSCIQLNETGSIIVPAPPGKNTPKKANCAGPQPFEYPERDE</sequence>
<keyword evidence="4" id="KW-1185">Reference proteome</keyword>
<reference evidence="3 4" key="1">
    <citation type="submission" date="2018-11" db="EMBL/GenBank/DDBJ databases">
        <authorList>
            <person name="Li F."/>
        </authorList>
    </citation>
    <scope>NUCLEOTIDE SEQUENCE [LARGE SCALE GENOMIC DNA]</scope>
    <source>
        <strain evidence="3 4">Gsoil 097</strain>
    </source>
</reference>
<protein>
    <recommendedName>
        <fullName evidence="5">Secreted protein</fullName>
    </recommendedName>
</protein>
<evidence type="ECO:0000313" key="3">
    <source>
        <dbReference type="EMBL" id="RNL62421.1"/>
    </source>
</evidence>
<name>A0A3N0CGR5_9ACTN</name>
<keyword evidence="2" id="KW-0732">Signal</keyword>
<evidence type="ECO:0000256" key="2">
    <source>
        <dbReference type="SAM" id="SignalP"/>
    </source>
</evidence>
<dbReference type="OrthoDB" id="3821392at2"/>
<dbReference type="AlphaFoldDB" id="A0A3N0CGR5"/>
<accession>A0A3N0CGR5</accession>
<comment type="caution">
    <text evidence="3">The sequence shown here is derived from an EMBL/GenBank/DDBJ whole genome shotgun (WGS) entry which is preliminary data.</text>
</comment>
<proteinExistence type="predicted"/>
<feature type="signal peptide" evidence="2">
    <location>
        <begin position="1"/>
        <end position="29"/>
    </location>
</feature>
<dbReference type="EMBL" id="RJSE01000007">
    <property type="protein sequence ID" value="RNL62421.1"/>
    <property type="molecule type" value="Genomic_DNA"/>
</dbReference>
<evidence type="ECO:0000313" key="4">
    <source>
        <dbReference type="Proteomes" id="UP000267128"/>
    </source>
</evidence>
<dbReference type="Proteomes" id="UP000267128">
    <property type="component" value="Unassembled WGS sequence"/>
</dbReference>
<feature type="region of interest" description="Disordered" evidence="1">
    <location>
        <begin position="293"/>
        <end position="319"/>
    </location>
</feature>